<reference evidence="3" key="1">
    <citation type="journal article" date="2014" name="Science">
        <title>The coffee genome provides insight into the convergent evolution of caffeine biosynthesis.</title>
        <authorList>
            <person name="Denoeud F."/>
            <person name="Carretero-Paulet L."/>
            <person name="Dereeper A."/>
            <person name="Droc G."/>
            <person name="Guyot R."/>
            <person name="Pietrella M."/>
            <person name="Zheng C."/>
            <person name="Alberti A."/>
            <person name="Anthony F."/>
            <person name="Aprea G."/>
            <person name="Aury J.M."/>
            <person name="Bento P."/>
            <person name="Bernard M."/>
            <person name="Bocs S."/>
            <person name="Campa C."/>
            <person name="Cenci A."/>
            <person name="Combes M.C."/>
            <person name="Crouzillat D."/>
            <person name="Da Silva C."/>
            <person name="Daddiego L."/>
            <person name="De Bellis F."/>
            <person name="Dussert S."/>
            <person name="Garsmeur O."/>
            <person name="Gayraud T."/>
            <person name="Guignon V."/>
            <person name="Jahn K."/>
            <person name="Jamilloux V."/>
            <person name="Joet T."/>
            <person name="Labadie K."/>
            <person name="Lan T."/>
            <person name="Leclercq J."/>
            <person name="Lepelley M."/>
            <person name="Leroy T."/>
            <person name="Li L.T."/>
            <person name="Librado P."/>
            <person name="Lopez L."/>
            <person name="Munoz A."/>
            <person name="Noel B."/>
            <person name="Pallavicini A."/>
            <person name="Perrotta G."/>
            <person name="Poncet V."/>
            <person name="Pot D."/>
            <person name="Priyono X."/>
            <person name="Rigoreau M."/>
            <person name="Rouard M."/>
            <person name="Rozas J."/>
            <person name="Tranchant-Dubreuil C."/>
            <person name="VanBuren R."/>
            <person name="Zhang Q."/>
            <person name="Andrade A.C."/>
            <person name="Argout X."/>
            <person name="Bertrand B."/>
            <person name="de Kochko A."/>
            <person name="Graziosi G."/>
            <person name="Henry R.J."/>
            <person name="Jayarama X."/>
            <person name="Ming R."/>
            <person name="Nagai C."/>
            <person name="Rounsley S."/>
            <person name="Sankoff D."/>
            <person name="Giuliano G."/>
            <person name="Albert V.A."/>
            <person name="Wincker P."/>
            <person name="Lashermes P."/>
        </authorList>
    </citation>
    <scope>NUCLEOTIDE SEQUENCE [LARGE SCALE GENOMIC DNA]</scope>
    <source>
        <strain evidence="3">cv. DH200-94</strain>
    </source>
</reference>
<evidence type="ECO:0000256" key="1">
    <source>
        <dbReference type="SAM" id="SignalP"/>
    </source>
</evidence>
<accession>A0A068UE49</accession>
<dbReference type="Gramene" id="CDP06484">
    <property type="protein sequence ID" value="CDP06484"/>
    <property type="gene ID" value="GSCOC_T00023351001"/>
</dbReference>
<evidence type="ECO:0000313" key="3">
    <source>
        <dbReference type="Proteomes" id="UP000295252"/>
    </source>
</evidence>
<evidence type="ECO:0000313" key="2">
    <source>
        <dbReference type="EMBL" id="CDP06484.1"/>
    </source>
</evidence>
<sequence>MCIIARVVLLFHVNIGKLLTESCSSGQVLQNIQEVNDSMFIDDGEAIDLPDGLVQFWINLVELFVDIYQIFGSAAFRLSRVTVFSIITSYFLDAFLGVDQLSFNNLSIQD</sequence>
<dbReference type="EMBL" id="HG739106">
    <property type="protein sequence ID" value="CDP06484.1"/>
    <property type="molecule type" value="Genomic_DNA"/>
</dbReference>
<feature type="chain" id="PRO_5001654809" evidence="1">
    <location>
        <begin position="21"/>
        <end position="110"/>
    </location>
</feature>
<protein>
    <submittedName>
        <fullName evidence="2">Uncharacterized protein</fullName>
    </submittedName>
</protein>
<feature type="signal peptide" evidence="1">
    <location>
        <begin position="1"/>
        <end position="20"/>
    </location>
</feature>
<name>A0A068UE49_COFCA</name>
<keyword evidence="1" id="KW-0732">Signal</keyword>
<dbReference type="AlphaFoldDB" id="A0A068UE49"/>
<organism evidence="2 3">
    <name type="scientific">Coffea canephora</name>
    <name type="common">Robusta coffee</name>
    <dbReference type="NCBI Taxonomy" id="49390"/>
    <lineage>
        <taxon>Eukaryota</taxon>
        <taxon>Viridiplantae</taxon>
        <taxon>Streptophyta</taxon>
        <taxon>Embryophyta</taxon>
        <taxon>Tracheophyta</taxon>
        <taxon>Spermatophyta</taxon>
        <taxon>Magnoliopsida</taxon>
        <taxon>eudicotyledons</taxon>
        <taxon>Gunneridae</taxon>
        <taxon>Pentapetalae</taxon>
        <taxon>asterids</taxon>
        <taxon>lamiids</taxon>
        <taxon>Gentianales</taxon>
        <taxon>Rubiaceae</taxon>
        <taxon>Ixoroideae</taxon>
        <taxon>Gardenieae complex</taxon>
        <taxon>Bertiereae - Coffeeae clade</taxon>
        <taxon>Coffeeae</taxon>
        <taxon>Coffea</taxon>
    </lineage>
</organism>
<dbReference type="InParanoid" id="A0A068UE49"/>
<keyword evidence="3" id="KW-1185">Reference proteome</keyword>
<gene>
    <name evidence="2" type="ORF">GSCOC_T00023351001</name>
</gene>
<dbReference type="Proteomes" id="UP000295252">
    <property type="component" value="Chromosome VIII"/>
</dbReference>
<proteinExistence type="predicted"/>